<sequence>RGAKRGGYRRTPANGSIKFMGALRWFQTWLAGSKYKGCLAWESRAPTIISPFHGDQHVLPSLSASCLRVPTLLIGRRCSRSRSQRGNSAPFPRYSRFPFSNCRVLMLADATNLSAPGSTCIAPAIVIIIR</sequence>
<evidence type="ECO:0000313" key="2">
    <source>
        <dbReference type="Proteomes" id="UP000078492"/>
    </source>
</evidence>
<protein>
    <submittedName>
        <fullName evidence="1">Uncharacterized protein</fullName>
    </submittedName>
</protein>
<name>A0A195EII7_9HYME</name>
<reference evidence="1 2" key="1">
    <citation type="submission" date="2015-09" db="EMBL/GenBank/DDBJ databases">
        <title>Trachymyrmex cornetzi WGS genome.</title>
        <authorList>
            <person name="Nygaard S."/>
            <person name="Hu H."/>
            <person name="Boomsma J."/>
            <person name="Zhang G."/>
        </authorList>
    </citation>
    <scope>NUCLEOTIDE SEQUENCE [LARGE SCALE GENOMIC DNA]</scope>
    <source>
        <strain evidence="1">Tcor2-1</strain>
        <tissue evidence="1">Whole body</tissue>
    </source>
</reference>
<gene>
    <name evidence="1" type="ORF">ALC57_02506</name>
</gene>
<proteinExistence type="predicted"/>
<keyword evidence="2" id="KW-1185">Reference proteome</keyword>
<feature type="non-terminal residue" evidence="1">
    <location>
        <position position="1"/>
    </location>
</feature>
<organism evidence="1 2">
    <name type="scientific">Trachymyrmex cornetzi</name>
    <dbReference type="NCBI Taxonomy" id="471704"/>
    <lineage>
        <taxon>Eukaryota</taxon>
        <taxon>Metazoa</taxon>
        <taxon>Ecdysozoa</taxon>
        <taxon>Arthropoda</taxon>
        <taxon>Hexapoda</taxon>
        <taxon>Insecta</taxon>
        <taxon>Pterygota</taxon>
        <taxon>Neoptera</taxon>
        <taxon>Endopterygota</taxon>
        <taxon>Hymenoptera</taxon>
        <taxon>Apocrita</taxon>
        <taxon>Aculeata</taxon>
        <taxon>Formicoidea</taxon>
        <taxon>Formicidae</taxon>
        <taxon>Myrmicinae</taxon>
        <taxon>Trachymyrmex</taxon>
    </lineage>
</organism>
<dbReference type="Proteomes" id="UP000078492">
    <property type="component" value="Unassembled WGS sequence"/>
</dbReference>
<dbReference type="AlphaFoldDB" id="A0A195EII7"/>
<accession>A0A195EII7</accession>
<dbReference type="EMBL" id="KQ978822">
    <property type="protein sequence ID" value="KYN28070.1"/>
    <property type="molecule type" value="Genomic_DNA"/>
</dbReference>
<evidence type="ECO:0000313" key="1">
    <source>
        <dbReference type="EMBL" id="KYN28070.1"/>
    </source>
</evidence>